<dbReference type="Pfam" id="PF02929">
    <property type="entry name" value="Bgal_small_N"/>
    <property type="match status" value="1"/>
</dbReference>
<dbReference type="EMBL" id="VHIF01000001">
    <property type="protein sequence ID" value="TQO39750.1"/>
    <property type="molecule type" value="Genomic_DNA"/>
</dbReference>
<evidence type="ECO:0000259" key="12">
    <source>
        <dbReference type="Pfam" id="PF02837"/>
    </source>
</evidence>
<keyword evidence="7" id="KW-0106">Calcium</keyword>
<dbReference type="Proteomes" id="UP000315363">
    <property type="component" value="Unassembled WGS sequence"/>
</dbReference>
<keyword evidence="8" id="KW-0326">Glycosidase</keyword>
<keyword evidence="6" id="KW-0378">Hydrolase</keyword>
<dbReference type="Gene3D" id="3.20.20.80">
    <property type="entry name" value="Glycosidases"/>
    <property type="match status" value="1"/>
</dbReference>
<dbReference type="InterPro" id="IPR004199">
    <property type="entry name" value="B-gal_small/dom_5"/>
</dbReference>
<proteinExistence type="inferred from homology"/>
<dbReference type="InterPro" id="IPR006101">
    <property type="entry name" value="Glyco_hydro_2"/>
</dbReference>
<evidence type="ECO:0000256" key="8">
    <source>
        <dbReference type="ARBA" id="ARBA00023295"/>
    </source>
</evidence>
<name>A0ABY3AH13_9FLAO</name>
<gene>
    <name evidence="14" type="ORF">GQ41_4441</name>
</gene>
<evidence type="ECO:0000256" key="1">
    <source>
        <dbReference type="ARBA" id="ARBA00001412"/>
    </source>
</evidence>
<evidence type="ECO:0000313" key="15">
    <source>
        <dbReference type="Proteomes" id="UP000315363"/>
    </source>
</evidence>
<evidence type="ECO:0000256" key="2">
    <source>
        <dbReference type="ARBA" id="ARBA00001913"/>
    </source>
</evidence>
<comment type="similarity">
    <text evidence="3">Belongs to the glycosyl hydrolase 2 family.</text>
</comment>
<dbReference type="Gene3D" id="2.70.98.10">
    <property type="match status" value="1"/>
</dbReference>
<evidence type="ECO:0000256" key="5">
    <source>
        <dbReference type="ARBA" id="ARBA00012756"/>
    </source>
</evidence>
<dbReference type="InterPro" id="IPR006102">
    <property type="entry name" value="Ig-like_GH2"/>
</dbReference>
<evidence type="ECO:0000259" key="11">
    <source>
        <dbReference type="Pfam" id="PF02836"/>
    </source>
</evidence>
<dbReference type="InterPro" id="IPR050347">
    <property type="entry name" value="Bact_Beta-galactosidase"/>
</dbReference>
<dbReference type="Pfam" id="PF00703">
    <property type="entry name" value="Glyco_hydro_2"/>
    <property type="match status" value="1"/>
</dbReference>
<evidence type="ECO:0000313" key="14">
    <source>
        <dbReference type="EMBL" id="TQO39750.1"/>
    </source>
</evidence>
<reference evidence="14 15" key="1">
    <citation type="submission" date="2019-06" db="EMBL/GenBank/DDBJ databases">
        <title>A large-scale integrated study on North Sea by COGITO (Coastal Microbe Genomic &amp; Taxonomic Observatory).</title>
        <authorList>
            <person name="Teeling H."/>
        </authorList>
    </citation>
    <scope>NUCLEOTIDE SEQUENCE [LARGE SCALE GENOMIC DNA]</scope>
    <source>
        <strain evidence="14 15">MAR_2009_79</strain>
    </source>
</reference>
<evidence type="ECO:0000256" key="9">
    <source>
        <dbReference type="ARBA" id="ARBA00032230"/>
    </source>
</evidence>
<dbReference type="InterPro" id="IPR017853">
    <property type="entry name" value="GH"/>
</dbReference>
<evidence type="ECO:0000256" key="6">
    <source>
        <dbReference type="ARBA" id="ARBA00022801"/>
    </source>
</evidence>
<dbReference type="PANTHER" id="PTHR46323:SF2">
    <property type="entry name" value="BETA-GALACTOSIDASE"/>
    <property type="match status" value="1"/>
</dbReference>
<evidence type="ECO:0000256" key="3">
    <source>
        <dbReference type="ARBA" id="ARBA00007401"/>
    </source>
</evidence>
<dbReference type="EC" id="3.2.1.23" evidence="5"/>
<dbReference type="RefSeq" id="WP_142190957.1">
    <property type="nucleotide sequence ID" value="NZ_VHIF01000001.1"/>
</dbReference>
<dbReference type="Gene3D" id="2.60.120.260">
    <property type="entry name" value="Galactose-binding domain-like"/>
    <property type="match status" value="1"/>
</dbReference>
<dbReference type="InterPro" id="IPR006104">
    <property type="entry name" value="Glyco_hydro_2_N"/>
</dbReference>
<evidence type="ECO:0000259" key="13">
    <source>
        <dbReference type="Pfam" id="PF02929"/>
    </source>
</evidence>
<comment type="subunit">
    <text evidence="4">Monomer.</text>
</comment>
<dbReference type="SUPFAM" id="SSF74650">
    <property type="entry name" value="Galactose mutarotase-like"/>
    <property type="match status" value="1"/>
</dbReference>
<dbReference type="SUPFAM" id="SSF49785">
    <property type="entry name" value="Galactose-binding domain-like"/>
    <property type="match status" value="1"/>
</dbReference>
<evidence type="ECO:0000256" key="4">
    <source>
        <dbReference type="ARBA" id="ARBA00011245"/>
    </source>
</evidence>
<dbReference type="Gene3D" id="2.60.40.10">
    <property type="entry name" value="Immunoglobulins"/>
    <property type="match status" value="1"/>
</dbReference>
<dbReference type="PANTHER" id="PTHR46323">
    <property type="entry name" value="BETA-GALACTOSIDASE"/>
    <property type="match status" value="1"/>
</dbReference>
<keyword evidence="15" id="KW-1185">Reference proteome</keyword>
<dbReference type="InterPro" id="IPR013783">
    <property type="entry name" value="Ig-like_fold"/>
</dbReference>
<dbReference type="PRINTS" id="PR00132">
    <property type="entry name" value="GLHYDRLASE2"/>
</dbReference>
<sequence length="984" mass="111699">MIISRKHITQIKHKTTLFVYSIFILCSQEAISQENTHRILADAGIEIPRLSPIPREVQSIKDPVLSLNGKWDVALDNGIPKPVEVPGELAMQGYDLKIGETAYYQRSIEIPKDWKGKRIFIRFDAISSYARVKLNEIPIVEHEGSFVPFEAEITEQIKPGENMLQVEVQAHTISDVLGCTSQYAAHTVAGILRKVSLFVLPESNISDITITTDFDKNFLHAKLNIETKIAVLNSPISQFELRYTLLDTNEKPQISKLLPLNIAEKSDVYYISDISLAINRPHHWTPESPYLYRLQTELIQNGETLQKNIQKIGFRQVDIKKGELLVNGKPIKLHGVNRHSVHPISGRSLSPELERLDAKLFKEANCNYIRTSHYPPSEEFLEAADELGLFVESEASLTWIEHHASPIWGHWNYKDPKFLPYMLMANIENIQANKKHPSVIIWSIANESRWSTLWDKVKQVVKHMDPSRPIAFHDQCWGGFNNAGSTADIANYHYPGINGPMATDTMSRPTLFGEYAHLSTYNRRELLTDPGVRDAYNQPLVSFYDSIYAHPNNLGGAIWSGIDDTFHLPDGRIVGYGPWGPIDGWRRPKPEYFGMKKAYSPIKVKNSSLVNGRLQFVVENRYDFTSLKDVKIIAEVNGKEIKIKSNIPPRQQGILTIPTKTRVNTLKLKFYDPNGFIAEEEFYDYREEAPLHAKENHVLSYTENKDSYLIHQGATTYRVSKLTGIIKSVQKNNSPIFKDGPLFSIVPMNSEDGGKNNIAGETYQRNIQPIQNFPWFVKYATDINIIQASDLLSIDIDLTFKEGKGSMTYTFYPDGRINVQYKITSINSAVSPYQYGIVLTLPKSFDRLAWERKGDFSLYPDDHIGRNNGSAHLNAIQTSGVEPWMEQPLSLWKDDANELGSNDFRSTKRNILRASLSNSYGISVTVLSNGKQASRTWLQEENIHWLIADYCNNGSEPFYGTPHSNGRILAKEKVLEGELTILID</sequence>
<feature type="domain" description="Glycoside hydrolase family 2 immunoglobulin-like beta-sandwich" evidence="10">
    <location>
        <begin position="205"/>
        <end position="315"/>
    </location>
</feature>
<feature type="domain" description="Glycosyl hydrolases family 2 sugar binding" evidence="12">
    <location>
        <begin position="98"/>
        <end position="201"/>
    </location>
</feature>
<dbReference type="Pfam" id="PF02836">
    <property type="entry name" value="Glyco_hydro_2_C"/>
    <property type="match status" value="1"/>
</dbReference>
<protein>
    <recommendedName>
        <fullName evidence="5">beta-galactosidase</fullName>
        <ecNumber evidence="5">3.2.1.23</ecNumber>
    </recommendedName>
    <alternativeName>
        <fullName evidence="9">Lactase</fullName>
    </alternativeName>
</protein>
<dbReference type="InterPro" id="IPR014718">
    <property type="entry name" value="GH-type_carb-bd"/>
</dbReference>
<evidence type="ECO:0000256" key="7">
    <source>
        <dbReference type="ARBA" id="ARBA00022837"/>
    </source>
</evidence>
<comment type="caution">
    <text evidence="14">The sequence shown here is derived from an EMBL/GenBank/DDBJ whole genome shotgun (WGS) entry which is preliminary data.</text>
</comment>
<dbReference type="SUPFAM" id="SSF51445">
    <property type="entry name" value="(Trans)glycosidases"/>
    <property type="match status" value="1"/>
</dbReference>
<feature type="domain" description="Beta galactosidase small chain/" evidence="13">
    <location>
        <begin position="713"/>
        <end position="866"/>
    </location>
</feature>
<dbReference type="Pfam" id="PF02837">
    <property type="entry name" value="Glyco_hydro_2_N"/>
    <property type="match status" value="1"/>
</dbReference>
<feature type="domain" description="Glycoside hydrolase family 2 catalytic" evidence="11">
    <location>
        <begin position="317"/>
        <end position="518"/>
    </location>
</feature>
<evidence type="ECO:0000259" key="10">
    <source>
        <dbReference type="Pfam" id="PF00703"/>
    </source>
</evidence>
<dbReference type="InterPro" id="IPR036156">
    <property type="entry name" value="Beta-gal/glucu_dom_sf"/>
</dbReference>
<dbReference type="SUPFAM" id="SSF49303">
    <property type="entry name" value="beta-Galactosidase/glucuronidase domain"/>
    <property type="match status" value="2"/>
</dbReference>
<comment type="cofactor">
    <cofactor evidence="2">
        <name>Ca(2+)</name>
        <dbReference type="ChEBI" id="CHEBI:29108"/>
    </cofactor>
</comment>
<dbReference type="InterPro" id="IPR011013">
    <property type="entry name" value="Gal_mutarotase_sf_dom"/>
</dbReference>
<accession>A0ABY3AH13</accession>
<comment type="catalytic activity">
    <reaction evidence="1">
        <text>Hydrolysis of terminal non-reducing beta-D-galactose residues in beta-D-galactosides.</text>
        <dbReference type="EC" id="3.2.1.23"/>
    </reaction>
</comment>
<dbReference type="InterPro" id="IPR006103">
    <property type="entry name" value="Glyco_hydro_2_cat"/>
</dbReference>
<dbReference type="InterPro" id="IPR008979">
    <property type="entry name" value="Galactose-bd-like_sf"/>
</dbReference>
<organism evidence="14 15">
    <name type="scientific">Arenibacter algicola</name>
    <dbReference type="NCBI Taxonomy" id="616991"/>
    <lineage>
        <taxon>Bacteria</taxon>
        <taxon>Pseudomonadati</taxon>
        <taxon>Bacteroidota</taxon>
        <taxon>Flavobacteriia</taxon>
        <taxon>Flavobacteriales</taxon>
        <taxon>Flavobacteriaceae</taxon>
        <taxon>Arenibacter</taxon>
    </lineage>
</organism>